<keyword evidence="3" id="KW-1185">Reference proteome</keyword>
<gene>
    <name evidence="2" type="ORF">NHX12_011821</name>
</gene>
<organism evidence="2 3">
    <name type="scientific">Muraenolepis orangiensis</name>
    <name type="common">Patagonian moray cod</name>
    <dbReference type="NCBI Taxonomy" id="630683"/>
    <lineage>
        <taxon>Eukaryota</taxon>
        <taxon>Metazoa</taxon>
        <taxon>Chordata</taxon>
        <taxon>Craniata</taxon>
        <taxon>Vertebrata</taxon>
        <taxon>Euteleostomi</taxon>
        <taxon>Actinopterygii</taxon>
        <taxon>Neopterygii</taxon>
        <taxon>Teleostei</taxon>
        <taxon>Neoteleostei</taxon>
        <taxon>Acanthomorphata</taxon>
        <taxon>Zeiogadaria</taxon>
        <taxon>Gadariae</taxon>
        <taxon>Gadiformes</taxon>
        <taxon>Muraenolepidoidei</taxon>
        <taxon>Muraenolepididae</taxon>
        <taxon>Muraenolepis</taxon>
    </lineage>
</organism>
<dbReference type="Gene3D" id="3.30.70.1820">
    <property type="entry name" value="L1 transposable element, RRM domain"/>
    <property type="match status" value="1"/>
</dbReference>
<evidence type="ECO:0000313" key="2">
    <source>
        <dbReference type="EMBL" id="KAJ3588227.1"/>
    </source>
</evidence>
<keyword evidence="1" id="KW-0732">Signal</keyword>
<dbReference type="InterPro" id="IPR004244">
    <property type="entry name" value="Transposase_22"/>
</dbReference>
<comment type="caution">
    <text evidence="2">The sequence shown here is derived from an EMBL/GenBank/DDBJ whole genome shotgun (WGS) entry which is preliminary data.</text>
</comment>
<accession>A0A9Q0DKG9</accession>
<dbReference type="PANTHER" id="PTHR11505">
    <property type="entry name" value="L1 TRANSPOSABLE ELEMENT-RELATED"/>
    <property type="match status" value="1"/>
</dbReference>
<name>A0A9Q0DKG9_9TELE</name>
<dbReference type="EMBL" id="JANIIK010000116">
    <property type="protein sequence ID" value="KAJ3588227.1"/>
    <property type="molecule type" value="Genomic_DNA"/>
</dbReference>
<proteinExistence type="predicted"/>
<evidence type="ECO:0000313" key="3">
    <source>
        <dbReference type="Proteomes" id="UP001148018"/>
    </source>
</evidence>
<reference evidence="2" key="1">
    <citation type="submission" date="2022-07" db="EMBL/GenBank/DDBJ databases">
        <title>Chromosome-level genome of Muraenolepis orangiensis.</title>
        <authorList>
            <person name="Kim J."/>
        </authorList>
    </citation>
    <scope>NUCLEOTIDE SEQUENCE</scope>
    <source>
        <strain evidence="2">KU_S4_2022</strain>
        <tissue evidence="2">Muscle</tissue>
    </source>
</reference>
<feature type="chain" id="PRO_5040478379" evidence="1">
    <location>
        <begin position="20"/>
        <end position="126"/>
    </location>
</feature>
<dbReference type="Proteomes" id="UP001148018">
    <property type="component" value="Unassembled WGS sequence"/>
</dbReference>
<dbReference type="OrthoDB" id="8945539at2759"/>
<protein>
    <submittedName>
        <fullName evidence="2">Uncharacterized protein</fullName>
    </submittedName>
</protein>
<feature type="signal peptide" evidence="1">
    <location>
        <begin position="1"/>
        <end position="19"/>
    </location>
</feature>
<evidence type="ECO:0000256" key="1">
    <source>
        <dbReference type="SAM" id="SignalP"/>
    </source>
</evidence>
<sequence>MRVLVRLLFFPELLVEVFGEGVMDSPPECDRAHRSLTEKPKLGQRPRPIIIRLHRYQQKEMIICEARAKRGRLQYHGTPIAIYEDYAPEVMEQRYAYRVLCRSSMSWGSGQLCCFPQGFQSNEGGR</sequence>
<dbReference type="AlphaFoldDB" id="A0A9Q0DKG9"/>